<dbReference type="AlphaFoldDB" id="A0A367ISR5"/>
<dbReference type="Proteomes" id="UP000252139">
    <property type="component" value="Unassembled WGS sequence"/>
</dbReference>
<evidence type="ECO:0000313" key="1">
    <source>
        <dbReference type="EMBL" id="RCH80713.1"/>
    </source>
</evidence>
<dbReference type="EMBL" id="PJQL01003775">
    <property type="protein sequence ID" value="RCH80713.1"/>
    <property type="molecule type" value="Genomic_DNA"/>
</dbReference>
<reference evidence="1 2" key="1">
    <citation type="journal article" date="2018" name="G3 (Bethesda)">
        <title>Phylogenetic and Phylogenomic Definition of Rhizopus Species.</title>
        <authorList>
            <person name="Gryganskyi A.P."/>
            <person name="Golan J."/>
            <person name="Dolatabadi S."/>
            <person name="Mondo S."/>
            <person name="Robb S."/>
            <person name="Idnurm A."/>
            <person name="Muszewska A."/>
            <person name="Steczkiewicz K."/>
            <person name="Masonjones S."/>
            <person name="Liao H.L."/>
            <person name="Gajdeczka M.T."/>
            <person name="Anike F."/>
            <person name="Vuek A."/>
            <person name="Anishchenko I.M."/>
            <person name="Voigt K."/>
            <person name="de Hoog G.S."/>
            <person name="Smith M.E."/>
            <person name="Heitman J."/>
            <person name="Vilgalys R."/>
            <person name="Stajich J.E."/>
        </authorList>
    </citation>
    <scope>NUCLEOTIDE SEQUENCE [LARGE SCALE GENOMIC DNA]</scope>
    <source>
        <strain evidence="1 2">CBS 357.93</strain>
    </source>
</reference>
<gene>
    <name evidence="1" type="ORF">CU097_002723</name>
</gene>
<organism evidence="1 2">
    <name type="scientific">Rhizopus azygosporus</name>
    <name type="common">Rhizopus microsporus var. azygosporus</name>
    <dbReference type="NCBI Taxonomy" id="86630"/>
    <lineage>
        <taxon>Eukaryota</taxon>
        <taxon>Fungi</taxon>
        <taxon>Fungi incertae sedis</taxon>
        <taxon>Mucoromycota</taxon>
        <taxon>Mucoromycotina</taxon>
        <taxon>Mucoromycetes</taxon>
        <taxon>Mucorales</taxon>
        <taxon>Mucorineae</taxon>
        <taxon>Rhizopodaceae</taxon>
        <taxon>Rhizopus</taxon>
    </lineage>
</organism>
<accession>A0A367ISR5</accession>
<sequence length="103" mass="11535">MLHSGAIIIDEETVFTIAAEAYCRSTAIDIHGETNLKTLVLPSIPIPLAFYTAKDAWRIPHIIASITSGEEDILLFEVLIVNIDYLTVLLFDNCRNFLCKKII</sequence>
<name>A0A367ISR5_RHIAZ</name>
<dbReference type="OrthoDB" id="2282221at2759"/>
<evidence type="ECO:0000313" key="2">
    <source>
        <dbReference type="Proteomes" id="UP000252139"/>
    </source>
</evidence>
<proteinExistence type="predicted"/>
<protein>
    <submittedName>
        <fullName evidence="1">Uncharacterized protein</fullName>
    </submittedName>
</protein>
<keyword evidence="2" id="KW-1185">Reference proteome</keyword>
<comment type="caution">
    <text evidence="1">The sequence shown here is derived from an EMBL/GenBank/DDBJ whole genome shotgun (WGS) entry which is preliminary data.</text>
</comment>